<comment type="function">
    <text evidence="7">Catalyzes the ATP-dependent amidation of deamido-NAD to form NAD. Uses L-glutamine as a nitrogen source.</text>
</comment>
<comment type="caution">
    <text evidence="7">Lacks conserved residue(s) required for the propagation of feature annotation.</text>
</comment>
<feature type="domain" description="CN hydrolase" evidence="10">
    <location>
        <begin position="3"/>
        <end position="257"/>
    </location>
</feature>
<dbReference type="InterPro" id="IPR003694">
    <property type="entry name" value="NAD_synthase"/>
</dbReference>
<dbReference type="SUPFAM" id="SSF52402">
    <property type="entry name" value="Adenine nucleotide alpha hydrolases-like"/>
    <property type="match status" value="1"/>
</dbReference>
<feature type="binding site" evidence="7">
    <location>
        <position position="400"/>
    </location>
    <ligand>
        <name>ATP</name>
        <dbReference type="ChEBI" id="CHEBI:30616"/>
    </ligand>
</feature>
<dbReference type="Pfam" id="PF00795">
    <property type="entry name" value="CN_hydrolase"/>
    <property type="match status" value="1"/>
</dbReference>
<evidence type="ECO:0000259" key="10">
    <source>
        <dbReference type="PROSITE" id="PS50263"/>
    </source>
</evidence>
<keyword evidence="6 7" id="KW-0520">NAD</keyword>
<evidence type="ECO:0000256" key="4">
    <source>
        <dbReference type="ARBA" id="ARBA00022741"/>
    </source>
</evidence>
<dbReference type="GO" id="GO:0005524">
    <property type="term" value="F:ATP binding"/>
    <property type="evidence" value="ECO:0007669"/>
    <property type="project" value="UniProtKB-UniRule"/>
</dbReference>
<feature type="active site" description="Nucleophile; for glutaminase activity" evidence="7">
    <location>
        <position position="147"/>
    </location>
</feature>
<accession>A0A7C3WSH1</accession>
<dbReference type="InterPro" id="IPR022310">
    <property type="entry name" value="NAD/GMP_synthase"/>
</dbReference>
<dbReference type="GO" id="GO:0008795">
    <property type="term" value="F:NAD+ synthase activity"/>
    <property type="evidence" value="ECO:0007669"/>
    <property type="project" value="UniProtKB-UniRule"/>
</dbReference>
<evidence type="ECO:0000256" key="6">
    <source>
        <dbReference type="ARBA" id="ARBA00023027"/>
    </source>
</evidence>
<comment type="similarity">
    <text evidence="9">Belongs to the NAD synthetase family.</text>
</comment>
<dbReference type="CDD" id="cd00553">
    <property type="entry name" value="NAD_synthase"/>
    <property type="match status" value="1"/>
</dbReference>
<gene>
    <name evidence="7" type="primary">nadE</name>
    <name evidence="11" type="ORF">ENV35_04150</name>
</gene>
<dbReference type="GO" id="GO:0005737">
    <property type="term" value="C:cytoplasm"/>
    <property type="evidence" value="ECO:0007669"/>
    <property type="project" value="InterPro"/>
</dbReference>
<dbReference type="EMBL" id="DTGA01000095">
    <property type="protein sequence ID" value="HGB31049.1"/>
    <property type="molecule type" value="Genomic_DNA"/>
</dbReference>
<dbReference type="EC" id="6.3.5.1" evidence="7 8"/>
<dbReference type="FunFam" id="3.40.50.620:FF:000106">
    <property type="entry name" value="Glutamine-dependent NAD(+) synthetase"/>
    <property type="match status" value="1"/>
</dbReference>
<comment type="catalytic activity">
    <reaction evidence="7 8">
        <text>deamido-NAD(+) + L-glutamine + ATP + H2O = L-glutamate + AMP + diphosphate + NAD(+) + H(+)</text>
        <dbReference type="Rhea" id="RHEA:24384"/>
        <dbReference type="ChEBI" id="CHEBI:15377"/>
        <dbReference type="ChEBI" id="CHEBI:15378"/>
        <dbReference type="ChEBI" id="CHEBI:29985"/>
        <dbReference type="ChEBI" id="CHEBI:30616"/>
        <dbReference type="ChEBI" id="CHEBI:33019"/>
        <dbReference type="ChEBI" id="CHEBI:57540"/>
        <dbReference type="ChEBI" id="CHEBI:58359"/>
        <dbReference type="ChEBI" id="CHEBI:58437"/>
        <dbReference type="ChEBI" id="CHEBI:456215"/>
        <dbReference type="EC" id="6.3.5.1"/>
    </reaction>
</comment>
<dbReference type="AlphaFoldDB" id="A0A7C3WSH1"/>
<dbReference type="GO" id="GO:0003952">
    <property type="term" value="F:NAD+ synthase (glutamine-hydrolyzing) activity"/>
    <property type="evidence" value="ECO:0007669"/>
    <property type="project" value="UniProtKB-UniRule"/>
</dbReference>
<evidence type="ECO:0000256" key="7">
    <source>
        <dbReference type="HAMAP-Rule" id="MF_02090"/>
    </source>
</evidence>
<evidence type="ECO:0000256" key="1">
    <source>
        <dbReference type="ARBA" id="ARBA00005188"/>
    </source>
</evidence>
<protein>
    <recommendedName>
        <fullName evidence="7 8">Glutamine-dependent NAD(+) synthetase</fullName>
        <ecNumber evidence="7 8">6.3.5.1</ecNumber>
    </recommendedName>
    <alternativeName>
        <fullName evidence="7 8">NAD(+) synthase [glutamine-hydrolyzing]</fullName>
    </alternativeName>
</protein>
<organism evidence="11">
    <name type="scientific">Dictyoglomus turgidum</name>
    <dbReference type="NCBI Taxonomy" id="513050"/>
    <lineage>
        <taxon>Bacteria</taxon>
        <taxon>Pseudomonadati</taxon>
        <taxon>Dictyoglomota</taxon>
        <taxon>Dictyoglomia</taxon>
        <taxon>Dictyoglomales</taxon>
        <taxon>Dictyoglomaceae</taxon>
        <taxon>Dictyoglomus</taxon>
    </lineage>
</organism>
<feature type="binding site" evidence="7">
    <location>
        <begin position="294"/>
        <end position="301"/>
    </location>
    <ligand>
        <name>ATP</name>
        <dbReference type="ChEBI" id="CHEBI:30616"/>
    </ligand>
</feature>
<dbReference type="InterPro" id="IPR003010">
    <property type="entry name" value="C-N_Hydrolase"/>
</dbReference>
<feature type="binding site" evidence="7">
    <location>
        <position position="117"/>
    </location>
    <ligand>
        <name>L-glutamine</name>
        <dbReference type="ChEBI" id="CHEBI:58359"/>
    </ligand>
</feature>
<dbReference type="Gene3D" id="3.40.50.620">
    <property type="entry name" value="HUPs"/>
    <property type="match status" value="1"/>
</dbReference>
<dbReference type="Gene3D" id="3.60.110.10">
    <property type="entry name" value="Carbon-nitrogen hydrolase"/>
    <property type="match status" value="1"/>
</dbReference>
<dbReference type="InterPro" id="IPR014729">
    <property type="entry name" value="Rossmann-like_a/b/a_fold"/>
</dbReference>
<dbReference type="UniPathway" id="UPA00253">
    <property type="reaction ID" value="UER00334"/>
</dbReference>
<dbReference type="InterPro" id="IPR014445">
    <property type="entry name" value="Gln-dep_NAD_synthase"/>
</dbReference>
<dbReference type="GO" id="GO:0009435">
    <property type="term" value="P:NAD+ biosynthetic process"/>
    <property type="evidence" value="ECO:0007669"/>
    <property type="project" value="UniProtKB-UniRule"/>
</dbReference>
<feature type="binding site" evidence="7">
    <location>
        <position position="184"/>
    </location>
    <ligand>
        <name>L-glutamine</name>
        <dbReference type="ChEBI" id="CHEBI:58359"/>
    </ligand>
</feature>
<keyword evidence="3 7" id="KW-0436">Ligase</keyword>
<sequence>MSLKIAIAQIDPIIGDIKGNINKILDYTHRAKKENCDLIVFPELSVIGYPPRDLLFRKEFKDKIETAINEKIIPESKDIGILLGLPFYKDDKIYNSAVLFYDEKLLGYQNKTLLPSYDVFDETRYFKPSKYRHPILFRGVSLGVTVCEDIWNDKDYWNRSIYDIDPVEELVAQGAEVIINISASPYHFGKIKLRLEMMSYIAQKYKRPIIYVNQVGGNDELIFDGSSLVINKDGKVAWEGKRFNEDFGIIELKDLSRGKDISYFKEDIEDIYNALVIGIKDYFDKLGFRKAVIALSGGIDSSVTSSLAVSALGPENVLGIYMPSRYSSEESYQDAELLAKNLGIKFRVIPIEKVFNAYLEILNFDGKPLIDLAEENLQARIRGSILMFISNREGYLVLATGNKSELATGYCTLYGDMVGGLAVIGDVPKMMVYELARYINKDKEIIPQRVLVKPPSAELRPNQKDEDSLPPYPILDQILKAYIEDNLSIEEIIEKGFDKNMVNEVIKKIDKAEYKRKQAPIVLKVTTKAFGFGRRIPIVWKKDC</sequence>
<dbReference type="NCBIfam" id="NF010588">
    <property type="entry name" value="PRK13981.1"/>
    <property type="match status" value="1"/>
</dbReference>
<keyword evidence="5 7" id="KW-0067">ATP-binding</keyword>
<evidence type="ECO:0000313" key="11">
    <source>
        <dbReference type="EMBL" id="HGB31049.1"/>
    </source>
</evidence>
<comment type="pathway">
    <text evidence="1 7 8">Cofactor biosynthesis; NAD(+) biosynthesis; NAD(+) from deamido-NAD(+) (L-Gln route): step 1/1.</text>
</comment>
<dbReference type="InterPro" id="IPR036526">
    <property type="entry name" value="C-N_Hydrolase_sf"/>
</dbReference>
<reference evidence="11" key="1">
    <citation type="journal article" date="2020" name="mSystems">
        <title>Genome- and Community-Level Interaction Insights into Carbon Utilization and Element Cycling Functions of Hydrothermarchaeota in Hydrothermal Sediment.</title>
        <authorList>
            <person name="Zhou Z."/>
            <person name="Liu Y."/>
            <person name="Xu W."/>
            <person name="Pan J."/>
            <person name="Luo Z.H."/>
            <person name="Li M."/>
        </authorList>
    </citation>
    <scope>NUCLEOTIDE SEQUENCE [LARGE SCALE GENOMIC DNA]</scope>
    <source>
        <strain evidence="11">SpSt-751</strain>
    </source>
</reference>
<evidence type="ECO:0000256" key="5">
    <source>
        <dbReference type="ARBA" id="ARBA00022840"/>
    </source>
</evidence>
<dbReference type="GO" id="GO:0004359">
    <property type="term" value="F:glutaminase activity"/>
    <property type="evidence" value="ECO:0007669"/>
    <property type="project" value="InterPro"/>
</dbReference>
<feature type="binding site" evidence="7">
    <location>
        <position position="405"/>
    </location>
    <ligand>
        <name>deamido-NAD(+)</name>
        <dbReference type="ChEBI" id="CHEBI:58437"/>
        <note>ligand shared between two neighboring subunits</note>
    </ligand>
</feature>
<comment type="similarity">
    <text evidence="2 7 8">In the C-terminal section; belongs to the NAD synthetase family.</text>
</comment>
<feature type="binding site" evidence="7">
    <location>
        <position position="515"/>
    </location>
    <ligand>
        <name>deamido-NAD(+)</name>
        <dbReference type="ChEBI" id="CHEBI:58437"/>
        <note>ligand shared between two neighboring subunits</note>
    </ligand>
</feature>
<proteinExistence type="inferred from homology"/>
<evidence type="ECO:0000256" key="2">
    <source>
        <dbReference type="ARBA" id="ARBA00007145"/>
    </source>
</evidence>
<dbReference type="PANTHER" id="PTHR23090:SF9">
    <property type="entry name" value="GLUTAMINE-DEPENDENT NAD(+) SYNTHETASE"/>
    <property type="match status" value="1"/>
</dbReference>
<dbReference type="NCBIfam" id="TIGR00552">
    <property type="entry name" value="nadE"/>
    <property type="match status" value="1"/>
</dbReference>
<dbReference type="CDD" id="cd07570">
    <property type="entry name" value="GAT_Gln-NAD-synth"/>
    <property type="match status" value="1"/>
</dbReference>
<feature type="active site" description="For glutaminase activity" evidence="7">
    <location>
        <position position="111"/>
    </location>
</feature>
<dbReference type="PANTHER" id="PTHR23090">
    <property type="entry name" value="NH 3 /GLUTAMINE-DEPENDENT NAD + SYNTHETASE"/>
    <property type="match status" value="1"/>
</dbReference>
<dbReference type="PIRSF" id="PIRSF006630">
    <property type="entry name" value="NADS_GAT"/>
    <property type="match status" value="1"/>
</dbReference>
<dbReference type="HAMAP" id="MF_02090">
    <property type="entry name" value="NadE_glutamine_dep"/>
    <property type="match status" value="1"/>
</dbReference>
<feature type="active site" description="Proton acceptor; for glutaminase activity" evidence="7">
    <location>
        <position position="43"/>
    </location>
</feature>
<dbReference type="SUPFAM" id="SSF56317">
    <property type="entry name" value="Carbon-nitrogen hydrolase"/>
    <property type="match status" value="1"/>
</dbReference>
<dbReference type="PROSITE" id="PS50263">
    <property type="entry name" value="CN_HYDROLASE"/>
    <property type="match status" value="1"/>
</dbReference>
<feature type="binding site" evidence="7">
    <location>
        <position position="190"/>
    </location>
    <ligand>
        <name>L-glutamine</name>
        <dbReference type="ChEBI" id="CHEBI:58359"/>
    </ligand>
</feature>
<comment type="caution">
    <text evidence="11">The sequence shown here is derived from an EMBL/GenBank/DDBJ whole genome shotgun (WGS) entry which is preliminary data.</text>
</comment>
<name>A0A7C3WSH1_9BACT</name>
<keyword evidence="4 7" id="KW-0547">Nucleotide-binding</keyword>
<evidence type="ECO:0000256" key="9">
    <source>
        <dbReference type="RuleBase" id="RU003811"/>
    </source>
</evidence>
<evidence type="ECO:0000256" key="3">
    <source>
        <dbReference type="ARBA" id="ARBA00022598"/>
    </source>
</evidence>
<dbReference type="Pfam" id="PF02540">
    <property type="entry name" value="NAD_synthase"/>
    <property type="match status" value="1"/>
</dbReference>
<evidence type="ECO:0000256" key="8">
    <source>
        <dbReference type="PIRNR" id="PIRNR006630"/>
    </source>
</evidence>
<feature type="binding site" evidence="7">
    <location>
        <position position="376"/>
    </location>
    <ligand>
        <name>deamido-NAD(+)</name>
        <dbReference type="ChEBI" id="CHEBI:58437"/>
        <note>ligand shared between two neighboring subunits</note>
    </ligand>
</feature>